<dbReference type="GO" id="GO:0005829">
    <property type="term" value="C:cytosol"/>
    <property type="evidence" value="ECO:0007669"/>
    <property type="project" value="TreeGrafter"/>
</dbReference>
<dbReference type="CDD" id="cd00347">
    <property type="entry name" value="Flavin_utilizing_monoxygenases"/>
    <property type="match status" value="1"/>
</dbReference>
<accession>A0A974S9E7</accession>
<dbReference type="Pfam" id="PF00296">
    <property type="entry name" value="Bac_luciferase"/>
    <property type="match status" value="1"/>
</dbReference>
<protein>
    <submittedName>
        <fullName evidence="2">LLM class flavin-dependent oxidoreductase</fullName>
    </submittedName>
</protein>
<dbReference type="GO" id="GO:0016705">
    <property type="term" value="F:oxidoreductase activity, acting on paired donors, with incorporation or reduction of molecular oxygen"/>
    <property type="evidence" value="ECO:0007669"/>
    <property type="project" value="InterPro"/>
</dbReference>
<gene>
    <name evidence="2" type="ORF">JKL49_10105</name>
</gene>
<dbReference type="AlphaFoldDB" id="A0A974S9E7"/>
<evidence type="ECO:0000259" key="1">
    <source>
        <dbReference type="Pfam" id="PF00296"/>
    </source>
</evidence>
<dbReference type="InterPro" id="IPR036661">
    <property type="entry name" value="Luciferase-like_sf"/>
</dbReference>
<dbReference type="PANTHER" id="PTHR30137:SF6">
    <property type="entry name" value="LUCIFERASE-LIKE MONOOXYGENASE"/>
    <property type="match status" value="1"/>
</dbReference>
<sequence length="59" mass="6392">MTYTLSVLDLSPVSGDNTQAQAVRESLEVAKAAERLGYHRFWVAEHHNIGGLGSPAPRS</sequence>
<evidence type="ECO:0000313" key="2">
    <source>
        <dbReference type="EMBL" id="QQZ51364.1"/>
    </source>
</evidence>
<dbReference type="SUPFAM" id="SSF51679">
    <property type="entry name" value="Bacterial luciferase-like"/>
    <property type="match status" value="1"/>
</dbReference>
<dbReference type="InterPro" id="IPR011251">
    <property type="entry name" value="Luciferase-like_dom"/>
</dbReference>
<organism evidence="2">
    <name type="scientific">Phenylobacterium glaciei</name>
    <dbReference type="NCBI Taxonomy" id="2803784"/>
    <lineage>
        <taxon>Bacteria</taxon>
        <taxon>Pseudomonadati</taxon>
        <taxon>Pseudomonadota</taxon>
        <taxon>Alphaproteobacteria</taxon>
        <taxon>Caulobacterales</taxon>
        <taxon>Caulobacteraceae</taxon>
        <taxon>Phenylobacterium</taxon>
    </lineage>
</organism>
<dbReference type="Gene3D" id="3.20.20.30">
    <property type="entry name" value="Luciferase-like domain"/>
    <property type="match status" value="1"/>
</dbReference>
<dbReference type="InterPro" id="IPR050766">
    <property type="entry name" value="Bact_Lucif_Oxidored"/>
</dbReference>
<dbReference type="EMBL" id="CP068570">
    <property type="protein sequence ID" value="QQZ51364.1"/>
    <property type="molecule type" value="Genomic_DNA"/>
</dbReference>
<name>A0A974S9E7_9CAUL</name>
<dbReference type="PANTHER" id="PTHR30137">
    <property type="entry name" value="LUCIFERASE-LIKE MONOOXYGENASE"/>
    <property type="match status" value="1"/>
</dbReference>
<feature type="domain" description="Luciferase-like" evidence="1">
    <location>
        <begin position="6"/>
        <end position="49"/>
    </location>
</feature>
<reference evidence="2" key="1">
    <citation type="submission" date="2021-01" db="EMBL/GenBank/DDBJ databases">
        <title>Genome sequence of Phenylobacterium sp. 20VBR1 isolated from a valley glaceir, Ny-Alesund, Svalbard.</title>
        <authorList>
            <person name="Thomas F.A."/>
            <person name="Krishnan K.P."/>
            <person name="Sinha R.K."/>
        </authorList>
    </citation>
    <scope>NUCLEOTIDE SEQUENCE</scope>
    <source>
        <strain evidence="2">20VBR1</strain>
    </source>
</reference>
<proteinExistence type="predicted"/>